<sequence>MTDKEKLRNEVKLEIQALLCTEKSAITSKRLYGLYISEMGTVMPYAKLGYNQMDDFLRSIPDVVSSYTNFQDGMLYVKAVPLEGSSHINELVQGQRSAKKKKTNSNFSMGSRFKSFRVSSQVAPNRNFNRNYNSNFNAYKPPERFDNTSSGTFTRPPQYSSQFQNSNMPPRFVKLYNQAPLSVPEMQKPNFPPSSNYSQRVPTTTGPSMFSNSYNINNNKPLTNPNAAMEPKPFAVPLQLNVTPANKPQEVPGRAHLTPQLMQPRTPAPQVQPDMPATPPVTIQTSNVQPTPQVIQKPSAFVDSVQNSLNDLKISSSKPADPINPFEQDSATQMKHLPKPLSPIKVYEEKPVSPNSFQWRPVTPNPFQEATKSTLQFLPSGFEQRKNAYHRHVVIKQEEQRPRLPEIITETLKVTRQLPEMVKEEVPVAPTPKISAAARAPRVLLRNGVPVVVSPPSTVPLQTPRPFMYLPDHLPAEAPKQPPPVSPLLSRRLPNQPVESQPVSRTVPQDFTSKPKAVLSTRPGEFYCERLKAMMAKCKLGRVTLNHNQLKSGRFIASIKVGQEMFMTYPEDFEIMTDAYEYAAKQAVEHFESTPVWMKPV</sequence>
<accession>E9HLI2</accession>
<reference evidence="3 4" key="1">
    <citation type="journal article" date="2011" name="Science">
        <title>The ecoresponsive genome of Daphnia pulex.</title>
        <authorList>
            <person name="Colbourne J.K."/>
            <person name="Pfrender M.E."/>
            <person name="Gilbert D."/>
            <person name="Thomas W.K."/>
            <person name="Tucker A."/>
            <person name="Oakley T.H."/>
            <person name="Tokishita S."/>
            <person name="Aerts A."/>
            <person name="Arnold G.J."/>
            <person name="Basu M.K."/>
            <person name="Bauer D.J."/>
            <person name="Caceres C.E."/>
            <person name="Carmel L."/>
            <person name="Casola C."/>
            <person name="Choi J.H."/>
            <person name="Detter J.C."/>
            <person name="Dong Q."/>
            <person name="Dusheyko S."/>
            <person name="Eads B.D."/>
            <person name="Frohlich T."/>
            <person name="Geiler-Samerotte K.A."/>
            <person name="Gerlach D."/>
            <person name="Hatcher P."/>
            <person name="Jogdeo S."/>
            <person name="Krijgsveld J."/>
            <person name="Kriventseva E.V."/>
            <person name="Kultz D."/>
            <person name="Laforsch C."/>
            <person name="Lindquist E."/>
            <person name="Lopez J."/>
            <person name="Manak J.R."/>
            <person name="Muller J."/>
            <person name="Pangilinan J."/>
            <person name="Patwardhan R.P."/>
            <person name="Pitluck S."/>
            <person name="Pritham E.J."/>
            <person name="Rechtsteiner A."/>
            <person name="Rho M."/>
            <person name="Rogozin I.B."/>
            <person name="Sakarya O."/>
            <person name="Salamov A."/>
            <person name="Schaack S."/>
            <person name="Shapiro H."/>
            <person name="Shiga Y."/>
            <person name="Skalitzky C."/>
            <person name="Smith Z."/>
            <person name="Souvorov A."/>
            <person name="Sung W."/>
            <person name="Tang Z."/>
            <person name="Tsuchiya D."/>
            <person name="Tu H."/>
            <person name="Vos H."/>
            <person name="Wang M."/>
            <person name="Wolf Y.I."/>
            <person name="Yamagata H."/>
            <person name="Yamada T."/>
            <person name="Ye Y."/>
            <person name="Shaw J.R."/>
            <person name="Andrews J."/>
            <person name="Crease T.J."/>
            <person name="Tang H."/>
            <person name="Lucas S.M."/>
            <person name="Robertson H.M."/>
            <person name="Bork P."/>
            <person name="Koonin E.V."/>
            <person name="Zdobnov E.M."/>
            <person name="Grigoriev I.V."/>
            <person name="Lynch M."/>
            <person name="Boore J.L."/>
        </authorList>
    </citation>
    <scope>NUCLEOTIDE SEQUENCE [LARGE SCALE GENOMIC DNA]</scope>
</reference>
<dbReference type="InterPro" id="IPR025605">
    <property type="entry name" value="OST-HTH/LOTUS_dom"/>
</dbReference>
<dbReference type="KEGG" id="dpx:DAPPUDRAFT_302021"/>
<evidence type="ECO:0000313" key="4">
    <source>
        <dbReference type="Proteomes" id="UP000000305"/>
    </source>
</evidence>
<feature type="compositionally biased region" description="Polar residues" evidence="1">
    <location>
        <begin position="497"/>
        <end position="509"/>
    </location>
</feature>
<evidence type="ECO:0000256" key="1">
    <source>
        <dbReference type="SAM" id="MobiDB-lite"/>
    </source>
</evidence>
<evidence type="ECO:0000259" key="2">
    <source>
        <dbReference type="PROSITE" id="PS51644"/>
    </source>
</evidence>
<dbReference type="Gene3D" id="3.30.420.610">
    <property type="entry name" value="LOTUS domain-like"/>
    <property type="match status" value="1"/>
</dbReference>
<dbReference type="InParanoid" id="E9HLI2"/>
<feature type="compositionally biased region" description="Polar residues" evidence="1">
    <location>
        <begin position="147"/>
        <end position="168"/>
    </location>
</feature>
<dbReference type="HOGENOM" id="CLU_454372_0_0_1"/>
<dbReference type="EMBL" id="GL732679">
    <property type="protein sequence ID" value="EFX67411.1"/>
    <property type="molecule type" value="Genomic_DNA"/>
</dbReference>
<protein>
    <recommendedName>
        <fullName evidence="2">HTH OST-type domain-containing protein</fullName>
    </recommendedName>
</protein>
<organism evidence="3 4">
    <name type="scientific">Daphnia pulex</name>
    <name type="common">Water flea</name>
    <dbReference type="NCBI Taxonomy" id="6669"/>
    <lineage>
        <taxon>Eukaryota</taxon>
        <taxon>Metazoa</taxon>
        <taxon>Ecdysozoa</taxon>
        <taxon>Arthropoda</taxon>
        <taxon>Crustacea</taxon>
        <taxon>Branchiopoda</taxon>
        <taxon>Diplostraca</taxon>
        <taxon>Cladocera</taxon>
        <taxon>Anomopoda</taxon>
        <taxon>Daphniidae</taxon>
        <taxon>Daphnia</taxon>
    </lineage>
</organism>
<dbReference type="OrthoDB" id="10034606at2759"/>
<proteinExistence type="predicted"/>
<gene>
    <name evidence="3" type="ORF">DAPPUDRAFT_302021</name>
</gene>
<feature type="region of interest" description="Disordered" evidence="1">
    <location>
        <begin position="472"/>
        <end position="509"/>
    </location>
</feature>
<feature type="compositionally biased region" description="Low complexity" evidence="1">
    <location>
        <begin position="127"/>
        <end position="137"/>
    </location>
</feature>
<dbReference type="Proteomes" id="UP000000305">
    <property type="component" value="Unassembled WGS sequence"/>
</dbReference>
<feature type="region of interest" description="Disordered" evidence="1">
    <location>
        <begin position="127"/>
        <end position="168"/>
    </location>
</feature>
<dbReference type="AlphaFoldDB" id="E9HLI2"/>
<keyword evidence="4" id="KW-1185">Reference proteome</keyword>
<feature type="domain" description="HTH OST-type" evidence="2">
    <location>
        <begin position="7"/>
        <end position="81"/>
    </location>
</feature>
<name>E9HLI2_DAPPU</name>
<dbReference type="Pfam" id="PF12872">
    <property type="entry name" value="OST-HTH"/>
    <property type="match status" value="1"/>
</dbReference>
<dbReference type="InterPro" id="IPR041966">
    <property type="entry name" value="LOTUS-like"/>
</dbReference>
<evidence type="ECO:0000313" key="3">
    <source>
        <dbReference type="EMBL" id="EFX67411.1"/>
    </source>
</evidence>
<dbReference type="CDD" id="cd09972">
    <property type="entry name" value="LOTUS_TDRD_OSKAR"/>
    <property type="match status" value="1"/>
</dbReference>
<dbReference type="PROSITE" id="PS51644">
    <property type="entry name" value="HTH_OST"/>
    <property type="match status" value="1"/>
</dbReference>